<organism evidence="1 2">
    <name type="scientific">Globodera rostochiensis</name>
    <name type="common">Golden nematode worm</name>
    <name type="synonym">Heterodera rostochiensis</name>
    <dbReference type="NCBI Taxonomy" id="31243"/>
    <lineage>
        <taxon>Eukaryota</taxon>
        <taxon>Metazoa</taxon>
        <taxon>Ecdysozoa</taxon>
        <taxon>Nematoda</taxon>
        <taxon>Chromadorea</taxon>
        <taxon>Rhabditida</taxon>
        <taxon>Tylenchina</taxon>
        <taxon>Tylenchomorpha</taxon>
        <taxon>Tylenchoidea</taxon>
        <taxon>Heteroderidae</taxon>
        <taxon>Heteroderinae</taxon>
        <taxon>Globodera</taxon>
    </lineage>
</organism>
<protein>
    <submittedName>
        <fullName evidence="2">Uncharacterized protein</fullName>
    </submittedName>
</protein>
<reference evidence="2" key="1">
    <citation type="submission" date="2022-11" db="UniProtKB">
        <authorList>
            <consortium name="WormBaseParasite"/>
        </authorList>
    </citation>
    <scope>IDENTIFICATION</scope>
</reference>
<name>A0A914H9H6_GLORO</name>
<sequence>MRLKPQIWEPLMGTGRLGPAVWAPTFGPCRLGPAKHLKEMFICDDVLFDVFKFCGPIVLGLKVALISDRFDLLVDAHFFSKEWSLAPPGKVIGFECLQINYIDGSVIEFLQRIQRLFDSKGTHLCIGTADDQKRSWKIIWENIWPLIKDKICGFSLSFFTFDRLRRFSPTILRDCARLRSIISFGLFPEVPVDDRTRASNGQALAKWLYTPRGDGLPKVLGCVCFLSGLEGLKNDFVNSLVFVNFIINLRSWSSVEITLVRCPIERDDDKWAEWEQEALEWNWHHHWNRIHIKLEDSHIGGGLRKLRARASKK</sequence>
<proteinExistence type="predicted"/>
<dbReference type="Proteomes" id="UP000887572">
    <property type="component" value="Unplaced"/>
</dbReference>
<dbReference type="AlphaFoldDB" id="A0A914H9H6"/>
<evidence type="ECO:0000313" key="2">
    <source>
        <dbReference type="WBParaSite" id="Gr19_v10_g15450.t1"/>
    </source>
</evidence>
<keyword evidence="1" id="KW-1185">Reference proteome</keyword>
<dbReference type="WBParaSite" id="Gr19_v10_g15450.t1">
    <property type="protein sequence ID" value="Gr19_v10_g15450.t1"/>
    <property type="gene ID" value="Gr19_v10_g15450"/>
</dbReference>
<evidence type="ECO:0000313" key="1">
    <source>
        <dbReference type="Proteomes" id="UP000887572"/>
    </source>
</evidence>
<accession>A0A914H9H6</accession>